<proteinExistence type="predicted"/>
<dbReference type="Gene3D" id="1.20.58.220">
    <property type="entry name" value="Phosphate transport system protein phou homolog 2, domain 2"/>
    <property type="match status" value="1"/>
</dbReference>
<name>A0A4R7ZM32_9FIRM</name>
<keyword evidence="4" id="KW-1185">Reference proteome</keyword>
<reference evidence="3 4" key="1">
    <citation type="submission" date="2019-03" db="EMBL/GenBank/DDBJ databases">
        <title>Genomic Encyclopedia of Type Strains, Phase IV (KMG-IV): sequencing the most valuable type-strain genomes for metagenomic binning, comparative biology and taxonomic classification.</title>
        <authorList>
            <person name="Goeker M."/>
        </authorList>
    </citation>
    <scope>NUCLEOTIDE SEQUENCE [LARGE SCALE GENOMIC DNA]</scope>
    <source>
        <strain evidence="3 4">DSM 28867</strain>
    </source>
</reference>
<keyword evidence="1" id="KW-0472">Membrane</keyword>
<protein>
    <submittedName>
        <fullName evidence="3">PhoU domain-containing protein</fullName>
    </submittedName>
</protein>
<keyword evidence="1" id="KW-0812">Transmembrane</keyword>
<keyword evidence="1" id="KW-1133">Transmembrane helix</keyword>
<dbReference type="Proteomes" id="UP000294743">
    <property type="component" value="Unassembled WGS sequence"/>
</dbReference>
<sequence>MVPFLWLVDWVNSFIQGSPEMWIAQAHLIFNILSTILILPFVGYSVKLLKMLIPGEDRQGAKIESIDNLDFSLIETLPAAALEVSRKNTLRMGRNTSTIMDMSKRYLESKSSEDYDEIQEVEATVNKYDETLSKYLSVIVQQQNLAKDQTKEYSRNYVVVKNLERISDLSVVLSQFYKLVFDEKEGFSTTANTELHKMYSLLEEMLPAAMNVYADIDKEENVKKVGEIHLQLKELEEGFRDSHFDRIVDYSCKDQVAASIYVDILSNLMRMGEHILNIVNNSVSKSQVISKHVEPELIAA</sequence>
<dbReference type="InterPro" id="IPR028366">
    <property type="entry name" value="PhoU"/>
</dbReference>
<dbReference type="EMBL" id="SODD01000026">
    <property type="protein sequence ID" value="TDW16270.1"/>
    <property type="molecule type" value="Genomic_DNA"/>
</dbReference>
<comment type="caution">
    <text evidence="3">The sequence shown here is derived from an EMBL/GenBank/DDBJ whole genome shotgun (WGS) entry which is preliminary data.</text>
</comment>
<accession>A0A4R7ZM32</accession>
<dbReference type="GO" id="GO:0045936">
    <property type="term" value="P:negative regulation of phosphate metabolic process"/>
    <property type="evidence" value="ECO:0007669"/>
    <property type="project" value="InterPro"/>
</dbReference>
<feature type="transmembrane region" description="Helical" evidence="1">
    <location>
        <begin position="22"/>
        <end position="42"/>
    </location>
</feature>
<dbReference type="InterPro" id="IPR038078">
    <property type="entry name" value="PhoU-like_sf"/>
</dbReference>
<dbReference type="SUPFAM" id="SSF109755">
    <property type="entry name" value="PhoU-like"/>
    <property type="match status" value="1"/>
</dbReference>
<feature type="domain" description="PhoU" evidence="2">
    <location>
        <begin position="90"/>
        <end position="171"/>
    </location>
</feature>
<evidence type="ECO:0000259" key="2">
    <source>
        <dbReference type="Pfam" id="PF01895"/>
    </source>
</evidence>
<gene>
    <name evidence="3" type="ORF">EDD63_12634</name>
</gene>
<dbReference type="GO" id="GO:0030643">
    <property type="term" value="P:intracellular phosphate ion homeostasis"/>
    <property type="evidence" value="ECO:0007669"/>
    <property type="project" value="InterPro"/>
</dbReference>
<dbReference type="PANTHER" id="PTHR42930">
    <property type="entry name" value="PHOSPHATE-SPECIFIC TRANSPORT SYSTEM ACCESSORY PROTEIN PHOU"/>
    <property type="match status" value="1"/>
</dbReference>
<feature type="domain" description="PhoU" evidence="2">
    <location>
        <begin position="195"/>
        <end position="280"/>
    </location>
</feature>
<dbReference type="PANTHER" id="PTHR42930:SF3">
    <property type="entry name" value="PHOSPHATE-SPECIFIC TRANSPORT SYSTEM ACCESSORY PROTEIN PHOU"/>
    <property type="match status" value="1"/>
</dbReference>
<organism evidence="3 4">
    <name type="scientific">Breznakia blatticola</name>
    <dbReference type="NCBI Taxonomy" id="1754012"/>
    <lineage>
        <taxon>Bacteria</taxon>
        <taxon>Bacillati</taxon>
        <taxon>Bacillota</taxon>
        <taxon>Erysipelotrichia</taxon>
        <taxon>Erysipelotrichales</taxon>
        <taxon>Erysipelotrichaceae</taxon>
        <taxon>Breznakia</taxon>
    </lineage>
</organism>
<dbReference type="Pfam" id="PF01895">
    <property type="entry name" value="PhoU"/>
    <property type="match status" value="2"/>
</dbReference>
<evidence type="ECO:0000256" key="1">
    <source>
        <dbReference type="SAM" id="Phobius"/>
    </source>
</evidence>
<dbReference type="AlphaFoldDB" id="A0A4R7ZM32"/>
<evidence type="ECO:0000313" key="3">
    <source>
        <dbReference type="EMBL" id="TDW16270.1"/>
    </source>
</evidence>
<evidence type="ECO:0000313" key="4">
    <source>
        <dbReference type="Proteomes" id="UP000294743"/>
    </source>
</evidence>
<dbReference type="InterPro" id="IPR026022">
    <property type="entry name" value="PhoU_dom"/>
</dbReference>